<evidence type="ECO:0000313" key="5">
    <source>
        <dbReference type="Proteomes" id="UP000476411"/>
    </source>
</evidence>
<dbReference type="Gene3D" id="3.30.360.10">
    <property type="entry name" value="Dihydrodipicolinate Reductase, domain 2"/>
    <property type="match status" value="1"/>
</dbReference>
<dbReference type="PANTHER" id="PTHR43818:SF11">
    <property type="entry name" value="BCDNA.GH03377"/>
    <property type="match status" value="1"/>
</dbReference>
<name>A0A6B9Z9Y7_9BACT</name>
<dbReference type="KEGG" id="chih:GWR21_04220"/>
<evidence type="ECO:0000313" key="4">
    <source>
        <dbReference type="EMBL" id="QHS58836.1"/>
    </source>
</evidence>
<dbReference type="Gene3D" id="3.40.50.720">
    <property type="entry name" value="NAD(P)-binding Rossmann-like Domain"/>
    <property type="match status" value="1"/>
</dbReference>
<evidence type="ECO:0000259" key="2">
    <source>
        <dbReference type="Pfam" id="PF01408"/>
    </source>
</evidence>
<dbReference type="SUPFAM" id="SSF55347">
    <property type="entry name" value="Glyceraldehyde-3-phosphate dehydrogenase-like, C-terminal domain"/>
    <property type="match status" value="1"/>
</dbReference>
<evidence type="ECO:0000256" key="1">
    <source>
        <dbReference type="ARBA" id="ARBA00023002"/>
    </source>
</evidence>
<dbReference type="Pfam" id="PF01408">
    <property type="entry name" value="GFO_IDH_MocA"/>
    <property type="match status" value="1"/>
</dbReference>
<dbReference type="AlphaFoldDB" id="A0A6B9Z9Y7"/>
<dbReference type="InterPro" id="IPR000683">
    <property type="entry name" value="Gfo/Idh/MocA-like_OxRdtase_N"/>
</dbReference>
<dbReference type="GO" id="GO:0016491">
    <property type="term" value="F:oxidoreductase activity"/>
    <property type="evidence" value="ECO:0007669"/>
    <property type="project" value="UniProtKB-KW"/>
</dbReference>
<dbReference type="Proteomes" id="UP000476411">
    <property type="component" value="Chromosome"/>
</dbReference>
<dbReference type="SUPFAM" id="SSF51735">
    <property type="entry name" value="NAD(P)-binding Rossmann-fold domains"/>
    <property type="match status" value="1"/>
</dbReference>
<dbReference type="GO" id="GO:0000166">
    <property type="term" value="F:nucleotide binding"/>
    <property type="evidence" value="ECO:0007669"/>
    <property type="project" value="InterPro"/>
</dbReference>
<proteinExistence type="predicted"/>
<dbReference type="InterPro" id="IPR050463">
    <property type="entry name" value="Gfo/Idh/MocA_oxidrdct_glycsds"/>
</dbReference>
<accession>A0A6B9Z9Y7</accession>
<dbReference type="InterPro" id="IPR036291">
    <property type="entry name" value="NAD(P)-bd_dom_sf"/>
</dbReference>
<protein>
    <submittedName>
        <fullName evidence="4">Gfo/Idh/MocA family oxidoreductase</fullName>
    </submittedName>
</protein>
<reference evidence="4 5" key="1">
    <citation type="submission" date="2020-01" db="EMBL/GenBank/DDBJ databases">
        <title>Complete genome sequence of Chitinophaga sp. H33E-04 isolated from quinoa roots.</title>
        <authorList>
            <person name="Weon H.-Y."/>
            <person name="Lee S.A."/>
        </authorList>
    </citation>
    <scope>NUCLEOTIDE SEQUENCE [LARGE SCALE GENOMIC DNA]</scope>
    <source>
        <strain evidence="4 5">H33E-04</strain>
    </source>
</reference>
<dbReference type="PANTHER" id="PTHR43818">
    <property type="entry name" value="BCDNA.GH03377"/>
    <property type="match status" value="1"/>
</dbReference>
<feature type="domain" description="Gal80p-like C-terminal" evidence="3">
    <location>
        <begin position="136"/>
        <end position="275"/>
    </location>
</feature>
<dbReference type="RefSeq" id="WP_162330539.1">
    <property type="nucleotide sequence ID" value="NZ_CP048113.1"/>
</dbReference>
<organism evidence="4 5">
    <name type="scientific">Chitinophaga agri</name>
    <dbReference type="NCBI Taxonomy" id="2703787"/>
    <lineage>
        <taxon>Bacteria</taxon>
        <taxon>Pseudomonadati</taxon>
        <taxon>Bacteroidota</taxon>
        <taxon>Chitinophagia</taxon>
        <taxon>Chitinophagales</taxon>
        <taxon>Chitinophagaceae</taxon>
        <taxon>Chitinophaga</taxon>
    </lineage>
</organism>
<gene>
    <name evidence="4" type="ORF">GWR21_04220</name>
</gene>
<sequence length="366" mass="38877">MDANKKIKVGIIGVTPERGWAGMSHVPALKALPGYEITALSTRNKENIPALKSIVDVPHVYQSVQELVSSPDVDLAVVSVRVPLHAGIIKDAFAAGKNVLSEWPLGKTLQEAEDLSQMAKEKALQGYIMLQSRAVPAIRYVKDYISQGHIGEVLSTSMIGSGIIYGEYILKANDYTADPENGTGMINVTFGNAVDALAYVLGEFTELSATTAIRRKTAKMVETGEEVPVGTADQVAVTGTLQGGAVASIHFRGGMFSGTNFFWEINGTKGDIQISAPGGSLAVFDVTVKASTGKDGAMEPLAIPDEYNLVSGGSLPNIPLNVGQIYQLIQQGTAPTFSDAVIRHRMIAAIQLAAATGTRQRYSLDK</sequence>
<evidence type="ECO:0000259" key="3">
    <source>
        <dbReference type="Pfam" id="PF22685"/>
    </source>
</evidence>
<keyword evidence="1" id="KW-0560">Oxidoreductase</keyword>
<feature type="domain" description="Gfo/Idh/MocA-like oxidoreductase N-terminal" evidence="2">
    <location>
        <begin position="7"/>
        <end position="124"/>
    </location>
</feature>
<keyword evidence="5" id="KW-1185">Reference proteome</keyword>
<dbReference type="InterPro" id="IPR055080">
    <property type="entry name" value="Gal80p-like_C"/>
</dbReference>
<dbReference type="Pfam" id="PF22685">
    <property type="entry name" value="Gal80p_C-like"/>
    <property type="match status" value="1"/>
</dbReference>
<dbReference type="EMBL" id="CP048113">
    <property type="protein sequence ID" value="QHS58836.1"/>
    <property type="molecule type" value="Genomic_DNA"/>
</dbReference>